<dbReference type="GO" id="GO:0032357">
    <property type="term" value="F:oxidized purine DNA binding"/>
    <property type="evidence" value="ECO:0007669"/>
    <property type="project" value="TreeGrafter"/>
</dbReference>
<evidence type="ECO:0000256" key="2">
    <source>
        <dbReference type="ARBA" id="ARBA00022723"/>
    </source>
</evidence>
<dbReference type="GO" id="GO:0006284">
    <property type="term" value="P:base-excision repair"/>
    <property type="evidence" value="ECO:0007669"/>
    <property type="project" value="InterPro"/>
</dbReference>
<dbReference type="GO" id="GO:0034039">
    <property type="term" value="F:8-oxo-7,8-dihydroguanine DNA N-glycosylase activity"/>
    <property type="evidence" value="ECO:0007669"/>
    <property type="project" value="TreeGrafter"/>
</dbReference>
<evidence type="ECO:0000256" key="1">
    <source>
        <dbReference type="ARBA" id="ARBA00001966"/>
    </source>
</evidence>
<dbReference type="HOGENOM" id="CLU_1839691_0_0_1"/>
<reference evidence="11" key="3">
    <citation type="submission" date="2025-09" db="UniProtKB">
        <authorList>
            <consortium name="Ensembl"/>
        </authorList>
    </citation>
    <scope>IDENTIFICATION</scope>
</reference>
<dbReference type="Gene3D" id="1.10.1670.10">
    <property type="entry name" value="Helix-hairpin-Helix base-excision DNA repair enzymes (C-terminal)"/>
    <property type="match status" value="1"/>
</dbReference>
<name>M3XKP7_LATCH</name>
<dbReference type="Proteomes" id="UP000008672">
    <property type="component" value="Unassembled WGS sequence"/>
</dbReference>
<feature type="compositionally biased region" description="Basic and acidic residues" evidence="9">
    <location>
        <begin position="26"/>
        <end position="35"/>
    </location>
</feature>
<keyword evidence="7" id="KW-0234">DNA repair</keyword>
<dbReference type="EMBL" id="AFYH01242891">
    <property type="status" value="NOT_ANNOTATED_CDS"/>
    <property type="molecule type" value="Genomic_DNA"/>
</dbReference>
<dbReference type="GO" id="GO:0006298">
    <property type="term" value="P:mismatch repair"/>
    <property type="evidence" value="ECO:0007669"/>
    <property type="project" value="TreeGrafter"/>
</dbReference>
<organism evidence="11 12">
    <name type="scientific">Latimeria chalumnae</name>
    <name type="common">Coelacanth</name>
    <dbReference type="NCBI Taxonomy" id="7897"/>
    <lineage>
        <taxon>Eukaryota</taxon>
        <taxon>Metazoa</taxon>
        <taxon>Chordata</taxon>
        <taxon>Craniata</taxon>
        <taxon>Vertebrata</taxon>
        <taxon>Euteleostomi</taxon>
        <taxon>Coelacanthiformes</taxon>
        <taxon>Coelacanthidae</taxon>
        <taxon>Latimeria</taxon>
    </lineage>
</organism>
<keyword evidence="5" id="KW-0408">Iron</keyword>
<keyword evidence="2" id="KW-0479">Metal-binding</keyword>
<dbReference type="STRING" id="7897.ENSLACP00000023303"/>
<dbReference type="GO" id="GO:0035485">
    <property type="term" value="F:adenine/guanine mispair binding"/>
    <property type="evidence" value="ECO:0007669"/>
    <property type="project" value="TreeGrafter"/>
</dbReference>
<evidence type="ECO:0000256" key="9">
    <source>
        <dbReference type="SAM" id="MobiDB-lite"/>
    </source>
</evidence>
<keyword evidence="6" id="KW-0411">Iron-sulfur</keyword>
<evidence type="ECO:0000313" key="12">
    <source>
        <dbReference type="Proteomes" id="UP000008672"/>
    </source>
</evidence>
<keyword evidence="4" id="KW-0378">Hydrolase</keyword>
<keyword evidence="10" id="KW-0812">Transmembrane</keyword>
<dbReference type="GO" id="GO:0000701">
    <property type="term" value="F:purine-specific mismatch base pair DNA N-glycosylase activity"/>
    <property type="evidence" value="ECO:0007669"/>
    <property type="project" value="TreeGrafter"/>
</dbReference>
<dbReference type="Gene3D" id="1.10.340.30">
    <property type="entry name" value="Hypothetical protein, domain 2"/>
    <property type="match status" value="1"/>
</dbReference>
<evidence type="ECO:0000256" key="8">
    <source>
        <dbReference type="ARBA" id="ARBA00023295"/>
    </source>
</evidence>
<dbReference type="InParanoid" id="M3XKP7"/>
<evidence type="ECO:0000256" key="7">
    <source>
        <dbReference type="ARBA" id="ARBA00023204"/>
    </source>
</evidence>
<keyword evidence="8" id="KW-0326">Glycosidase</keyword>
<evidence type="ECO:0000256" key="5">
    <source>
        <dbReference type="ARBA" id="ARBA00023004"/>
    </source>
</evidence>
<evidence type="ECO:0000256" key="6">
    <source>
        <dbReference type="ARBA" id="ARBA00023014"/>
    </source>
</evidence>
<dbReference type="EMBL" id="AFYH01242892">
    <property type="status" value="NOT_ANNOTATED_CDS"/>
    <property type="molecule type" value="Genomic_DNA"/>
</dbReference>
<feature type="compositionally biased region" description="Basic residues" evidence="9">
    <location>
        <begin position="1"/>
        <end position="12"/>
    </location>
</feature>
<proteinExistence type="predicted"/>
<dbReference type="InterPro" id="IPR023170">
    <property type="entry name" value="HhH_base_excis_C"/>
</dbReference>
<dbReference type="SUPFAM" id="SSF48150">
    <property type="entry name" value="DNA-glycosylase"/>
    <property type="match status" value="1"/>
</dbReference>
<reference evidence="11" key="2">
    <citation type="submission" date="2025-08" db="UniProtKB">
        <authorList>
            <consortium name="Ensembl"/>
        </authorList>
    </citation>
    <scope>IDENTIFICATION</scope>
</reference>
<keyword evidence="12" id="KW-1185">Reference proteome</keyword>
<keyword evidence="10" id="KW-0472">Membrane</keyword>
<dbReference type="eggNOG" id="KOG2457">
    <property type="taxonomic scope" value="Eukaryota"/>
</dbReference>
<accession>M3XKP7</accession>
<dbReference type="GO" id="GO:0005634">
    <property type="term" value="C:nucleus"/>
    <property type="evidence" value="ECO:0007669"/>
    <property type="project" value="TreeGrafter"/>
</dbReference>
<evidence type="ECO:0000256" key="4">
    <source>
        <dbReference type="ARBA" id="ARBA00022801"/>
    </source>
</evidence>
<comment type="cofactor">
    <cofactor evidence="1">
        <name>[4Fe-4S] cluster</name>
        <dbReference type="ChEBI" id="CHEBI:49883"/>
    </cofactor>
</comment>
<dbReference type="InterPro" id="IPR044298">
    <property type="entry name" value="MIG/MutY"/>
</dbReference>
<dbReference type="InterPro" id="IPR011257">
    <property type="entry name" value="DNA_glycosylase"/>
</dbReference>
<reference evidence="12" key="1">
    <citation type="submission" date="2011-08" db="EMBL/GenBank/DDBJ databases">
        <title>The draft genome of Latimeria chalumnae.</title>
        <authorList>
            <person name="Di Palma F."/>
            <person name="Alfoldi J."/>
            <person name="Johnson J."/>
            <person name="Berlin A."/>
            <person name="Gnerre S."/>
            <person name="Jaffe D."/>
            <person name="MacCallum I."/>
            <person name="Young S."/>
            <person name="Walker B.J."/>
            <person name="Lander E."/>
            <person name="Lindblad-Toh K."/>
        </authorList>
    </citation>
    <scope>NUCLEOTIDE SEQUENCE [LARGE SCALE GENOMIC DNA]</scope>
    <source>
        <strain evidence="12">Wild caught</strain>
    </source>
</reference>
<evidence type="ECO:0000256" key="10">
    <source>
        <dbReference type="SAM" id="Phobius"/>
    </source>
</evidence>
<evidence type="ECO:0008006" key="13">
    <source>
        <dbReference type="Google" id="ProtNLM"/>
    </source>
</evidence>
<dbReference type="AlphaFoldDB" id="M3XKP7"/>
<evidence type="ECO:0000256" key="3">
    <source>
        <dbReference type="ARBA" id="ARBA00022763"/>
    </source>
</evidence>
<dbReference type="Ensembl" id="ENSLACT00000025829.1">
    <property type="protein sequence ID" value="ENSLACP00000023303.1"/>
    <property type="gene ID" value="ENSLACG00000022235.1"/>
</dbReference>
<dbReference type="EMBL" id="AFYH01242890">
    <property type="status" value="NOT_ANNOTATED_CDS"/>
    <property type="molecule type" value="Genomic_DNA"/>
</dbReference>
<feature type="transmembrane region" description="Helical" evidence="10">
    <location>
        <begin position="117"/>
        <end position="135"/>
    </location>
</feature>
<evidence type="ECO:0000313" key="11">
    <source>
        <dbReference type="Ensembl" id="ENSLACP00000023303.1"/>
    </source>
</evidence>
<keyword evidence="10" id="KW-1133">Transmembrane helix</keyword>
<dbReference type="GeneTree" id="ENSGT00510000047220"/>
<sequence>MSKLRNMLKGKKAAGEKVKKSKTKRKSFDEKKEELPSVLPTQGSSCHFFKDASEVNNFRSGLLLWYDKCKRDLPWRRLAVAETDLNRRAYAVWVSEVMLQQTQVATVIDYYNKWMKVGTAFGGGGTVCLFFFFSFPPPHK</sequence>
<protein>
    <recommendedName>
        <fullName evidence="13">Adenine DNA glycosylase</fullName>
    </recommendedName>
</protein>
<dbReference type="GO" id="GO:0051536">
    <property type="term" value="F:iron-sulfur cluster binding"/>
    <property type="evidence" value="ECO:0007669"/>
    <property type="project" value="UniProtKB-KW"/>
</dbReference>
<dbReference type="PANTHER" id="PTHR42944">
    <property type="entry name" value="ADENINE DNA GLYCOSYLASE"/>
    <property type="match status" value="1"/>
</dbReference>
<dbReference type="EMBL" id="AFYH01242893">
    <property type="status" value="NOT_ANNOTATED_CDS"/>
    <property type="molecule type" value="Genomic_DNA"/>
</dbReference>
<keyword evidence="3" id="KW-0227">DNA damage</keyword>
<dbReference type="PANTHER" id="PTHR42944:SF1">
    <property type="entry name" value="ADENINE DNA GLYCOSYLASE"/>
    <property type="match status" value="1"/>
</dbReference>
<feature type="region of interest" description="Disordered" evidence="9">
    <location>
        <begin position="1"/>
        <end position="38"/>
    </location>
</feature>
<dbReference type="GO" id="GO:0046872">
    <property type="term" value="F:metal ion binding"/>
    <property type="evidence" value="ECO:0007669"/>
    <property type="project" value="UniProtKB-KW"/>
</dbReference>